<dbReference type="Gene3D" id="3.30.450.20">
    <property type="entry name" value="PAS domain"/>
    <property type="match status" value="1"/>
</dbReference>
<gene>
    <name evidence="7" type="ORF">NMY3_01625</name>
</gene>
<dbReference type="InterPro" id="IPR033479">
    <property type="entry name" value="dCache_1"/>
</dbReference>
<evidence type="ECO:0000259" key="6">
    <source>
        <dbReference type="Pfam" id="PF02743"/>
    </source>
</evidence>
<dbReference type="Proteomes" id="UP000058925">
    <property type="component" value="Chromosome"/>
</dbReference>
<accession>A0A654LWK3</accession>
<dbReference type="GeneID" id="60421653"/>
<keyword evidence="5" id="KW-0472">Membrane</keyword>
<keyword evidence="3" id="KW-0812">Transmembrane</keyword>
<dbReference type="AlphaFoldDB" id="A0A654LWK3"/>
<organism evidence="7 8">
    <name type="scientific">Candidatus Nitrosocosmicus oleophilus</name>
    <dbReference type="NCBI Taxonomy" id="1353260"/>
    <lineage>
        <taxon>Archaea</taxon>
        <taxon>Nitrososphaerota</taxon>
        <taxon>Nitrososphaeria</taxon>
        <taxon>Nitrososphaerales</taxon>
        <taxon>Nitrososphaeraceae</taxon>
        <taxon>Candidatus Nitrosocosmicus</taxon>
    </lineage>
</organism>
<name>A0A654LWK3_9ARCH</name>
<keyword evidence="2" id="KW-1003">Cell membrane</keyword>
<dbReference type="OrthoDB" id="11465at2157"/>
<evidence type="ECO:0000313" key="8">
    <source>
        <dbReference type="Proteomes" id="UP000058925"/>
    </source>
</evidence>
<dbReference type="Pfam" id="PF02743">
    <property type="entry name" value="dCache_1"/>
    <property type="match status" value="1"/>
</dbReference>
<keyword evidence="4" id="KW-1133">Transmembrane helix</keyword>
<dbReference type="CDD" id="cd18773">
    <property type="entry name" value="PDC1_HK_sensor"/>
    <property type="match status" value="1"/>
</dbReference>
<evidence type="ECO:0000256" key="1">
    <source>
        <dbReference type="ARBA" id="ARBA00004651"/>
    </source>
</evidence>
<sequence length="292" mass="32414">MYHHLQNVFSQVTESSSKSTTFINSNTTGLELLNDTNIKLLDSLGLATVYQPLEREIVKIMDIAYQSMNLTNSFGTFPLSNLTADMQQKYRGIPSDQDIDKRNEAKSLLEANPYLSFIGMTFPNGDTYFSEPYYPSHANSSAYNYGYRDHIIGALESKHPYFNNVITAASTGKPLVVLASPIFSGETVNNTMIGLLALGFNLKQFDNLIKSESLDLNDTRLLLMDNNGTEISDSEFNTSKLETFKGLQSIDKARSGPVGSIVEFINGRNISVSYAPIDITQSKWILLSITPN</sequence>
<dbReference type="RefSeq" id="WP_196818215.1">
    <property type="nucleotide sequence ID" value="NZ_CP012850.1"/>
</dbReference>
<evidence type="ECO:0000256" key="4">
    <source>
        <dbReference type="ARBA" id="ARBA00022989"/>
    </source>
</evidence>
<proteinExistence type="predicted"/>
<dbReference type="KEGG" id="taa:NMY3_01625"/>
<evidence type="ECO:0000256" key="5">
    <source>
        <dbReference type="ARBA" id="ARBA00023136"/>
    </source>
</evidence>
<dbReference type="GO" id="GO:0005886">
    <property type="term" value="C:plasma membrane"/>
    <property type="evidence" value="ECO:0007669"/>
    <property type="project" value="UniProtKB-SubCell"/>
</dbReference>
<evidence type="ECO:0000256" key="2">
    <source>
        <dbReference type="ARBA" id="ARBA00022475"/>
    </source>
</evidence>
<evidence type="ECO:0000256" key="3">
    <source>
        <dbReference type="ARBA" id="ARBA00022692"/>
    </source>
</evidence>
<keyword evidence="8" id="KW-1185">Reference proteome</keyword>
<reference evidence="8" key="1">
    <citation type="submission" date="2015-10" db="EMBL/GenBank/DDBJ databases">
        <title>Niche specialization of a soil ammonia-oxidizing archaeon, Candidatus Nitrosocosmicus oleophilus.</title>
        <authorList>
            <person name="Jung M.-Y."/>
            <person name="Rhee S.-K."/>
        </authorList>
    </citation>
    <scope>NUCLEOTIDE SEQUENCE [LARGE SCALE GENOMIC DNA]</scope>
    <source>
        <strain evidence="8">MY3</strain>
    </source>
</reference>
<comment type="subcellular location">
    <subcellularLocation>
        <location evidence="1">Cell membrane</location>
        <topology evidence="1">Multi-pass membrane protein</topology>
    </subcellularLocation>
</comment>
<evidence type="ECO:0000313" key="7">
    <source>
        <dbReference type="EMBL" id="ALI35828.1"/>
    </source>
</evidence>
<dbReference type="EMBL" id="CP012850">
    <property type="protein sequence ID" value="ALI35828.1"/>
    <property type="molecule type" value="Genomic_DNA"/>
</dbReference>
<feature type="domain" description="Cache" evidence="6">
    <location>
        <begin position="88"/>
        <end position="288"/>
    </location>
</feature>
<protein>
    <recommendedName>
        <fullName evidence="6">Cache domain-containing protein</fullName>
    </recommendedName>
</protein>